<dbReference type="EMBL" id="WXWW01000288">
    <property type="protein sequence ID" value="NAW67507.1"/>
    <property type="molecule type" value="Genomic_DNA"/>
</dbReference>
<dbReference type="InterPro" id="IPR036591">
    <property type="entry name" value="YggU-like_sf"/>
</dbReference>
<organism evidence="4 5">
    <name type="scientific">Photobacterium halotolerans</name>
    <dbReference type="NCBI Taxonomy" id="265726"/>
    <lineage>
        <taxon>Bacteria</taxon>
        <taxon>Pseudomonadati</taxon>
        <taxon>Pseudomonadota</taxon>
        <taxon>Gammaproteobacteria</taxon>
        <taxon>Vibrionales</taxon>
        <taxon>Vibrionaceae</taxon>
        <taxon>Photobacterium</taxon>
    </lineage>
</organism>
<sequence length="256" mass="27783">MGQSGFLQSLFPVCGESHPACPRPAASGYPLNRLARSGHSAVCLPAHGRKVYRAASSADQWRSGIQPGSVLDRRIILAQSGRWTAVLGAADPCHPELGQPGTQPDRVRNASADRADDSANPPHHSGHWRSGSERAGAFCWPAFRQYPDGRSDWPYLVPAVNLTPVCIDKADLMIRFYVQPKASRDQFVGLHGDEIKVAITAPPVDSKANGHLVKFLAKQFRVAKGQIIIEKGETGRHKLVRIQAPQVMPPLVSALL</sequence>
<evidence type="ECO:0000256" key="2">
    <source>
        <dbReference type="HAMAP-Rule" id="MF_00634"/>
    </source>
</evidence>
<dbReference type="Gene3D" id="3.30.1200.10">
    <property type="entry name" value="YggU-like"/>
    <property type="match status" value="1"/>
</dbReference>
<dbReference type="HAMAP" id="MF_00634">
    <property type="entry name" value="UPF0235"/>
    <property type="match status" value="1"/>
</dbReference>
<accession>A0A7X4WFM4</accession>
<comment type="caution">
    <text evidence="4">The sequence shown here is derived from an EMBL/GenBank/DDBJ whole genome shotgun (WGS) entry which is preliminary data.</text>
</comment>
<dbReference type="AlphaFoldDB" id="A0A7X4WFM4"/>
<gene>
    <name evidence="4" type="ORF">CAG72_20170</name>
</gene>
<dbReference type="PANTHER" id="PTHR13420:SF7">
    <property type="entry name" value="UPF0235 PROTEIN C15ORF40"/>
    <property type="match status" value="1"/>
</dbReference>
<evidence type="ECO:0000313" key="4">
    <source>
        <dbReference type="EMBL" id="NAW67507.1"/>
    </source>
</evidence>
<protein>
    <recommendedName>
        <fullName evidence="2">UPF0235 protein CAG72_20170</fullName>
    </recommendedName>
</protein>
<dbReference type="Pfam" id="PF02594">
    <property type="entry name" value="DUF167"/>
    <property type="match status" value="1"/>
</dbReference>
<dbReference type="PANTHER" id="PTHR13420">
    <property type="entry name" value="UPF0235 PROTEIN C15ORF40"/>
    <property type="match status" value="1"/>
</dbReference>
<dbReference type="SMART" id="SM01152">
    <property type="entry name" value="DUF167"/>
    <property type="match status" value="1"/>
</dbReference>
<evidence type="ECO:0000256" key="1">
    <source>
        <dbReference type="ARBA" id="ARBA00010364"/>
    </source>
</evidence>
<dbReference type="NCBIfam" id="TIGR00251">
    <property type="entry name" value="DUF167 family protein"/>
    <property type="match status" value="1"/>
</dbReference>
<dbReference type="InterPro" id="IPR003746">
    <property type="entry name" value="DUF167"/>
</dbReference>
<evidence type="ECO:0000256" key="3">
    <source>
        <dbReference type="SAM" id="MobiDB-lite"/>
    </source>
</evidence>
<evidence type="ECO:0000313" key="5">
    <source>
        <dbReference type="Proteomes" id="UP000465712"/>
    </source>
</evidence>
<comment type="similarity">
    <text evidence="1 2">Belongs to the UPF0235 family.</text>
</comment>
<dbReference type="NCBIfam" id="NF003466">
    <property type="entry name" value="PRK05090.1"/>
    <property type="match status" value="1"/>
</dbReference>
<dbReference type="GO" id="GO:0005737">
    <property type="term" value="C:cytoplasm"/>
    <property type="evidence" value="ECO:0007669"/>
    <property type="project" value="TreeGrafter"/>
</dbReference>
<name>A0A7X4WFM4_9GAMM</name>
<dbReference type="Proteomes" id="UP000465712">
    <property type="component" value="Unassembled WGS sequence"/>
</dbReference>
<dbReference type="SUPFAM" id="SSF69786">
    <property type="entry name" value="YggU-like"/>
    <property type="match status" value="1"/>
</dbReference>
<feature type="compositionally biased region" description="Basic and acidic residues" evidence="3">
    <location>
        <begin position="105"/>
        <end position="117"/>
    </location>
</feature>
<proteinExistence type="inferred from homology"/>
<reference evidence="4 5" key="1">
    <citation type="submission" date="2017-05" db="EMBL/GenBank/DDBJ databases">
        <title>High clonality and local adaptation shapes Vibrionaceae linages within an endangered oasis.</title>
        <authorList>
            <person name="Vazquez-Rosas-Landa M."/>
        </authorList>
    </citation>
    <scope>NUCLEOTIDE SEQUENCE [LARGE SCALE GENOMIC DNA]</scope>
    <source>
        <strain evidence="4 5">P46_P4S1P180</strain>
    </source>
</reference>
<feature type="region of interest" description="Disordered" evidence="3">
    <location>
        <begin position="92"/>
        <end position="131"/>
    </location>
</feature>